<evidence type="ECO:0000313" key="9">
    <source>
        <dbReference type="EMBL" id="GAD89705.1"/>
    </source>
</evidence>
<dbReference type="Proteomes" id="UP000017800">
    <property type="component" value="Unassembled WGS sequence"/>
</dbReference>
<comment type="similarity">
    <text evidence="2">Belongs to the membrane fusion protein (MFP) (TC 8.A.1) family.</text>
</comment>
<evidence type="ECO:0000259" key="6">
    <source>
        <dbReference type="Pfam" id="PF25876"/>
    </source>
</evidence>
<feature type="region of interest" description="Disordered" evidence="4">
    <location>
        <begin position="1"/>
        <end position="46"/>
    </location>
</feature>
<accession>V5HKC8</accession>
<feature type="domain" description="Multidrug resistance protein MdtA-like alpha-helical hairpin" evidence="6">
    <location>
        <begin position="148"/>
        <end position="212"/>
    </location>
</feature>
<proteinExistence type="inferred from homology"/>
<keyword evidence="5" id="KW-0812">Transmembrane</keyword>
<feature type="transmembrane region" description="Helical" evidence="5">
    <location>
        <begin position="51"/>
        <end position="68"/>
    </location>
</feature>
<dbReference type="InterPro" id="IPR058625">
    <property type="entry name" value="MdtA-like_BSH"/>
</dbReference>
<evidence type="ECO:0008006" key="11">
    <source>
        <dbReference type="Google" id="ProtNLM"/>
    </source>
</evidence>
<dbReference type="InterPro" id="IPR058624">
    <property type="entry name" value="MdtA-like_HH"/>
</dbReference>
<evidence type="ECO:0000256" key="1">
    <source>
        <dbReference type="ARBA" id="ARBA00004167"/>
    </source>
</evidence>
<dbReference type="InterPro" id="IPR050393">
    <property type="entry name" value="MFP_Efflux_Pump"/>
</dbReference>
<dbReference type="Gene3D" id="2.40.50.100">
    <property type="match status" value="1"/>
</dbReference>
<reference evidence="9 10" key="1">
    <citation type="submission" date="2013-10" db="EMBL/GenBank/DDBJ databases">
        <authorList>
            <person name="Ichikawa N."/>
            <person name="Kimura A."/>
            <person name="Ohji S."/>
            <person name="Hosoyama A."/>
            <person name="Fujita N."/>
        </authorList>
    </citation>
    <scope>NUCLEOTIDE SEQUENCE [LARGE SCALE GENOMIC DNA]</scope>
    <source>
        <strain evidence="9 10">NBRC 102217</strain>
    </source>
</reference>
<dbReference type="Pfam" id="PF25876">
    <property type="entry name" value="HH_MFP_RND"/>
    <property type="match status" value="1"/>
</dbReference>
<name>V5HKC8_9VIBR</name>
<dbReference type="Pfam" id="PF25963">
    <property type="entry name" value="Beta-barrel_AAEA"/>
    <property type="match status" value="1"/>
</dbReference>
<keyword evidence="5" id="KW-0472">Membrane</keyword>
<evidence type="ECO:0000259" key="8">
    <source>
        <dbReference type="Pfam" id="PF25963"/>
    </source>
</evidence>
<keyword evidence="3" id="KW-0175">Coiled coil</keyword>
<feature type="domain" description="p-hydroxybenzoic acid efflux pump subunit AaeA-like beta-barrel" evidence="8">
    <location>
        <begin position="276"/>
        <end position="355"/>
    </location>
</feature>
<evidence type="ECO:0000259" key="7">
    <source>
        <dbReference type="Pfam" id="PF25917"/>
    </source>
</evidence>
<dbReference type="InterPro" id="IPR058634">
    <property type="entry name" value="AaeA-lik-b-barrel"/>
</dbReference>
<dbReference type="Pfam" id="PF25917">
    <property type="entry name" value="BSH_RND"/>
    <property type="match status" value="1"/>
</dbReference>
<dbReference type="OrthoDB" id="8958519at2"/>
<evidence type="ECO:0000256" key="2">
    <source>
        <dbReference type="ARBA" id="ARBA00009477"/>
    </source>
</evidence>
<dbReference type="AlphaFoldDB" id="V5HKC8"/>
<dbReference type="SUPFAM" id="SSF111369">
    <property type="entry name" value="HlyD-like secretion proteins"/>
    <property type="match status" value="3"/>
</dbReference>
<gene>
    <name evidence="9" type="ORF">VHA01S_026_00110</name>
</gene>
<evidence type="ECO:0000256" key="3">
    <source>
        <dbReference type="SAM" id="Coils"/>
    </source>
</evidence>
<dbReference type="Gene3D" id="2.40.30.170">
    <property type="match status" value="1"/>
</dbReference>
<protein>
    <recommendedName>
        <fullName evidence="11">HlyD family secretion protein</fullName>
    </recommendedName>
</protein>
<dbReference type="Gene3D" id="1.10.287.470">
    <property type="entry name" value="Helix hairpin bin"/>
    <property type="match status" value="1"/>
</dbReference>
<organism evidence="9 10">
    <name type="scientific">Vibrio halioticoli NBRC 102217</name>
    <dbReference type="NCBI Taxonomy" id="1219072"/>
    <lineage>
        <taxon>Bacteria</taxon>
        <taxon>Pseudomonadati</taxon>
        <taxon>Pseudomonadota</taxon>
        <taxon>Gammaproteobacteria</taxon>
        <taxon>Vibrionales</taxon>
        <taxon>Vibrionaceae</taxon>
        <taxon>Vibrio</taxon>
    </lineage>
</organism>
<dbReference type="EMBL" id="BAUJ01000026">
    <property type="protein sequence ID" value="GAD89705.1"/>
    <property type="molecule type" value="Genomic_DNA"/>
</dbReference>
<dbReference type="RefSeq" id="WP_023404068.1">
    <property type="nucleotide sequence ID" value="NZ_BAUJ01000026.1"/>
</dbReference>
<keyword evidence="10" id="KW-1185">Reference proteome</keyword>
<feature type="compositionally biased region" description="Basic and acidic residues" evidence="4">
    <location>
        <begin position="32"/>
        <end position="46"/>
    </location>
</feature>
<sequence>MTNQKTETDNEEPIENSPPTEVAKQDSSADNSKNDPVEPDTSEPHDPVRKLTRYVFTLVALIFTWYLFADRHTPWTDQARVQAYVIPIAAQVPGRILDVNVAQDQIVQRGTSLFKIDPSDYELNVELAQSEVEIAGQEIGAGMANVVTAQASLVEAQTNLEHVNVQSARVFELEQRKLYSKSDGDKARAAIKQARAQLRIAEANLDKAKQSLGAEGEANPRVRTAMAKLRQAQLDLSRTEIFAPTTGGITNLQIDIGHYAKAGSPIMTFVDADDIWIEANLKENNLANLNIGDPVDISLDITPGKIYKGSVRSIGFAVASGSNDAIGGLVSVKSTSGWLRDPQRFPVTISFEEEIPQGLRRVGGQADVQFYTSDNLLLNGIAKGYINLISWLSYVY</sequence>
<dbReference type="eggNOG" id="COG1566">
    <property type="taxonomic scope" value="Bacteria"/>
</dbReference>
<feature type="domain" description="Multidrug resistance protein MdtA-like barrel-sandwich hybrid" evidence="7">
    <location>
        <begin position="87"/>
        <end position="266"/>
    </location>
</feature>
<reference evidence="9 10" key="2">
    <citation type="submission" date="2013-11" db="EMBL/GenBank/DDBJ databases">
        <title>Whole genome shotgun sequence of Vibrio halioticoli NBRC 102217.</title>
        <authorList>
            <person name="Isaki S."/>
            <person name="Kimura A."/>
            <person name="Ohji S."/>
            <person name="Hosoyama A."/>
            <person name="Fujita N."/>
            <person name="Hashimoto M."/>
            <person name="Hosoyama Y."/>
            <person name="Yamazoe A."/>
        </authorList>
    </citation>
    <scope>NUCLEOTIDE SEQUENCE [LARGE SCALE GENOMIC DNA]</scope>
    <source>
        <strain evidence="9 10">NBRC 102217</strain>
    </source>
</reference>
<dbReference type="PANTHER" id="PTHR30367">
    <property type="entry name" value="P-HYDROXYBENZOIC ACID EFFLUX PUMP SUBUNIT AAEA-RELATED"/>
    <property type="match status" value="1"/>
</dbReference>
<evidence type="ECO:0000256" key="4">
    <source>
        <dbReference type="SAM" id="MobiDB-lite"/>
    </source>
</evidence>
<dbReference type="PANTHER" id="PTHR30367:SF6">
    <property type="entry name" value="SECRETION PROTEIN-RELATED"/>
    <property type="match status" value="1"/>
</dbReference>
<comment type="caution">
    <text evidence="9">The sequence shown here is derived from an EMBL/GenBank/DDBJ whole genome shotgun (WGS) entry which is preliminary data.</text>
</comment>
<keyword evidence="5" id="KW-1133">Transmembrane helix</keyword>
<feature type="coiled-coil region" evidence="3">
    <location>
        <begin position="184"/>
        <end position="211"/>
    </location>
</feature>
<evidence type="ECO:0000256" key="5">
    <source>
        <dbReference type="SAM" id="Phobius"/>
    </source>
</evidence>
<comment type="subcellular location">
    <subcellularLocation>
        <location evidence="1">Membrane</location>
        <topology evidence="1">Single-pass membrane protein</topology>
    </subcellularLocation>
</comment>
<evidence type="ECO:0000313" key="10">
    <source>
        <dbReference type="Proteomes" id="UP000017800"/>
    </source>
</evidence>